<keyword evidence="5" id="KW-0574">Periplasm</keyword>
<evidence type="ECO:0000256" key="1">
    <source>
        <dbReference type="ARBA" id="ARBA00004418"/>
    </source>
</evidence>
<dbReference type="InterPro" id="IPR009056">
    <property type="entry name" value="Cyt_c-like_dom"/>
</dbReference>
<sequence length="200" mass="21509">MNKLLVILIALLSSLNIAYAQGNISVGKAKSKLCSTCHGVDGNSTSNLYPKLAGQDAAYLLKQLQAFKSGTRANLIMSAMASRLSEQDMQDITAYYASQTMKQKNATIIKSTISHDLYIDGDQQRQIIGCGRCHGPQGNGLALAGAPKIAGQHGAYLASQLISFRGGRRNHLPKALASDLSDQLTDSEIEQLSEYISTLY</sequence>
<keyword evidence="2" id="KW-0813">Transport</keyword>
<evidence type="ECO:0000256" key="7">
    <source>
        <dbReference type="ARBA" id="ARBA00023004"/>
    </source>
</evidence>
<dbReference type="InterPro" id="IPR024167">
    <property type="entry name" value="Cytochrome_c4-like"/>
</dbReference>
<dbReference type="Gene3D" id="1.10.760.10">
    <property type="entry name" value="Cytochrome c-like domain"/>
    <property type="match status" value="2"/>
</dbReference>
<keyword evidence="12" id="KW-1185">Reference proteome</keyword>
<protein>
    <submittedName>
        <fullName evidence="11">C-type cytochrome</fullName>
    </submittedName>
</protein>
<comment type="subcellular location">
    <subcellularLocation>
        <location evidence="1">Periplasm</location>
    </subcellularLocation>
</comment>
<feature type="chain" id="PRO_5047457106" evidence="9">
    <location>
        <begin position="21"/>
        <end position="200"/>
    </location>
</feature>
<dbReference type="EMBL" id="JBAKAZ010000005">
    <property type="protein sequence ID" value="MEL0628421.1"/>
    <property type="molecule type" value="Genomic_DNA"/>
</dbReference>
<name>A0ABU9GM79_9GAMM</name>
<evidence type="ECO:0000313" key="11">
    <source>
        <dbReference type="EMBL" id="MEL0628421.1"/>
    </source>
</evidence>
<evidence type="ECO:0000256" key="4">
    <source>
        <dbReference type="ARBA" id="ARBA00022723"/>
    </source>
</evidence>
<keyword evidence="4 8" id="KW-0479">Metal-binding</keyword>
<dbReference type="PIRSF" id="PIRSF000005">
    <property type="entry name" value="Cytochrome_c4"/>
    <property type="match status" value="1"/>
</dbReference>
<accession>A0ABU9GM79</accession>
<dbReference type="InterPro" id="IPR036909">
    <property type="entry name" value="Cyt_c-like_dom_sf"/>
</dbReference>
<feature type="domain" description="Cytochrome c" evidence="10">
    <location>
        <begin position="22"/>
        <end position="100"/>
    </location>
</feature>
<dbReference type="Pfam" id="PF00034">
    <property type="entry name" value="Cytochrom_C"/>
    <property type="match status" value="2"/>
</dbReference>
<keyword evidence="9" id="KW-0732">Signal</keyword>
<evidence type="ECO:0000256" key="9">
    <source>
        <dbReference type="SAM" id="SignalP"/>
    </source>
</evidence>
<gene>
    <name evidence="11" type="ORF">V6256_02260</name>
</gene>
<keyword evidence="7 8" id="KW-0408">Iron</keyword>
<keyword evidence="6" id="KW-0249">Electron transport</keyword>
<evidence type="ECO:0000313" key="12">
    <source>
        <dbReference type="Proteomes" id="UP001369082"/>
    </source>
</evidence>
<evidence type="ECO:0000256" key="6">
    <source>
        <dbReference type="ARBA" id="ARBA00022982"/>
    </source>
</evidence>
<dbReference type="RefSeq" id="WP_341596369.1">
    <property type="nucleotide sequence ID" value="NZ_JBAKAZ010000005.1"/>
</dbReference>
<dbReference type="InterPro" id="IPR008168">
    <property type="entry name" value="Cyt_C_IC"/>
</dbReference>
<dbReference type="PANTHER" id="PTHR33751:SF9">
    <property type="entry name" value="CYTOCHROME C4"/>
    <property type="match status" value="1"/>
</dbReference>
<organism evidence="11 12">
    <name type="scientific">Psychromonas aquatilis</name>
    <dbReference type="NCBI Taxonomy" id="2005072"/>
    <lineage>
        <taxon>Bacteria</taxon>
        <taxon>Pseudomonadati</taxon>
        <taxon>Pseudomonadota</taxon>
        <taxon>Gammaproteobacteria</taxon>
        <taxon>Alteromonadales</taxon>
        <taxon>Psychromonadaceae</taxon>
        <taxon>Psychromonas</taxon>
    </lineage>
</organism>
<proteinExistence type="predicted"/>
<evidence type="ECO:0000256" key="5">
    <source>
        <dbReference type="ARBA" id="ARBA00022764"/>
    </source>
</evidence>
<comment type="caution">
    <text evidence="11">The sequence shown here is derived from an EMBL/GenBank/DDBJ whole genome shotgun (WGS) entry which is preliminary data.</text>
</comment>
<evidence type="ECO:0000256" key="2">
    <source>
        <dbReference type="ARBA" id="ARBA00022448"/>
    </source>
</evidence>
<dbReference type="SUPFAM" id="SSF46626">
    <property type="entry name" value="Cytochrome c"/>
    <property type="match status" value="2"/>
</dbReference>
<feature type="domain" description="Cytochrome c" evidence="10">
    <location>
        <begin position="116"/>
        <end position="200"/>
    </location>
</feature>
<dbReference type="PRINTS" id="PR00605">
    <property type="entry name" value="CYTCHROMECIC"/>
</dbReference>
<evidence type="ECO:0000256" key="8">
    <source>
        <dbReference type="PROSITE-ProRule" id="PRU00433"/>
    </source>
</evidence>
<reference evidence="11 12" key="1">
    <citation type="submission" date="2024-02" db="EMBL/GenBank/DDBJ databases">
        <title>Bacteria isolated from the canopy kelp, Nereocystis luetkeana.</title>
        <authorList>
            <person name="Pfister C.A."/>
            <person name="Younker I.T."/>
            <person name="Light S.H."/>
        </authorList>
    </citation>
    <scope>NUCLEOTIDE SEQUENCE [LARGE SCALE GENOMIC DNA]</scope>
    <source>
        <strain evidence="11 12">TI.1.05</strain>
    </source>
</reference>
<dbReference type="PANTHER" id="PTHR33751">
    <property type="entry name" value="CBB3-TYPE CYTOCHROME C OXIDASE SUBUNIT FIXP"/>
    <property type="match status" value="1"/>
</dbReference>
<evidence type="ECO:0000256" key="3">
    <source>
        <dbReference type="ARBA" id="ARBA00022617"/>
    </source>
</evidence>
<keyword evidence="3 8" id="KW-0349">Heme</keyword>
<dbReference type="InterPro" id="IPR050597">
    <property type="entry name" value="Cytochrome_c_Oxidase_Subunit"/>
</dbReference>
<feature type="signal peptide" evidence="9">
    <location>
        <begin position="1"/>
        <end position="20"/>
    </location>
</feature>
<dbReference type="PROSITE" id="PS51007">
    <property type="entry name" value="CYTC"/>
    <property type="match status" value="2"/>
</dbReference>
<evidence type="ECO:0000259" key="10">
    <source>
        <dbReference type="PROSITE" id="PS51007"/>
    </source>
</evidence>
<dbReference type="Proteomes" id="UP001369082">
    <property type="component" value="Unassembled WGS sequence"/>
</dbReference>